<gene>
    <name evidence="1" type="ORF">WH47_09859</name>
</gene>
<dbReference type="EMBL" id="KQ414663">
    <property type="protein sequence ID" value="KOC65280.1"/>
    <property type="molecule type" value="Genomic_DNA"/>
</dbReference>
<keyword evidence="2" id="KW-1185">Reference proteome</keyword>
<dbReference type="AlphaFoldDB" id="A0A0L7R321"/>
<sequence>MGSEADAESTAANAVDSDGSVSWEEFFGKSYPVLEIQKNFIAEWEAQNGLEFAILKSVSTMLEIGGVSN</sequence>
<accession>A0A0L7R321</accession>
<protein>
    <submittedName>
        <fullName evidence="1">Uncharacterized protein</fullName>
    </submittedName>
</protein>
<organism evidence="1 2">
    <name type="scientific">Habropoda laboriosa</name>
    <dbReference type="NCBI Taxonomy" id="597456"/>
    <lineage>
        <taxon>Eukaryota</taxon>
        <taxon>Metazoa</taxon>
        <taxon>Ecdysozoa</taxon>
        <taxon>Arthropoda</taxon>
        <taxon>Hexapoda</taxon>
        <taxon>Insecta</taxon>
        <taxon>Pterygota</taxon>
        <taxon>Neoptera</taxon>
        <taxon>Endopterygota</taxon>
        <taxon>Hymenoptera</taxon>
        <taxon>Apocrita</taxon>
        <taxon>Aculeata</taxon>
        <taxon>Apoidea</taxon>
        <taxon>Anthophila</taxon>
        <taxon>Apidae</taxon>
        <taxon>Habropoda</taxon>
    </lineage>
</organism>
<name>A0A0L7R321_9HYME</name>
<reference evidence="1 2" key="1">
    <citation type="submission" date="2015-07" db="EMBL/GenBank/DDBJ databases">
        <title>The genome of Habropoda laboriosa.</title>
        <authorList>
            <person name="Pan H."/>
            <person name="Kapheim K."/>
        </authorList>
    </citation>
    <scope>NUCLEOTIDE SEQUENCE [LARGE SCALE GENOMIC DNA]</scope>
    <source>
        <strain evidence="1">0110345459</strain>
    </source>
</reference>
<evidence type="ECO:0000313" key="1">
    <source>
        <dbReference type="EMBL" id="KOC65280.1"/>
    </source>
</evidence>
<proteinExistence type="predicted"/>
<evidence type="ECO:0000313" key="2">
    <source>
        <dbReference type="Proteomes" id="UP000053825"/>
    </source>
</evidence>
<dbReference type="Proteomes" id="UP000053825">
    <property type="component" value="Unassembled WGS sequence"/>
</dbReference>